<dbReference type="EMBL" id="VSRR010007898">
    <property type="protein sequence ID" value="MPC47745.1"/>
    <property type="molecule type" value="Genomic_DNA"/>
</dbReference>
<name>A0A5B7FQT2_PORTR</name>
<evidence type="ECO:0000313" key="3">
    <source>
        <dbReference type="Proteomes" id="UP000324222"/>
    </source>
</evidence>
<organism evidence="2 3">
    <name type="scientific">Portunus trituberculatus</name>
    <name type="common">Swimming crab</name>
    <name type="synonym">Neptunus trituberculatus</name>
    <dbReference type="NCBI Taxonomy" id="210409"/>
    <lineage>
        <taxon>Eukaryota</taxon>
        <taxon>Metazoa</taxon>
        <taxon>Ecdysozoa</taxon>
        <taxon>Arthropoda</taxon>
        <taxon>Crustacea</taxon>
        <taxon>Multicrustacea</taxon>
        <taxon>Malacostraca</taxon>
        <taxon>Eumalacostraca</taxon>
        <taxon>Eucarida</taxon>
        <taxon>Decapoda</taxon>
        <taxon>Pleocyemata</taxon>
        <taxon>Brachyura</taxon>
        <taxon>Eubrachyura</taxon>
        <taxon>Portunoidea</taxon>
        <taxon>Portunidae</taxon>
        <taxon>Portuninae</taxon>
        <taxon>Portunus</taxon>
    </lineage>
</organism>
<feature type="region of interest" description="Disordered" evidence="1">
    <location>
        <begin position="1"/>
        <end position="22"/>
    </location>
</feature>
<sequence length="89" mass="9892">MGSEGKETSCHTQGRRNVKAGSERPVCPFSFSLALSQWLKGDAPEKVPKLAPECNTGLERSREDAKRQRYEWEFCLQAGHDAPSQVVGE</sequence>
<comment type="caution">
    <text evidence="2">The sequence shown here is derived from an EMBL/GenBank/DDBJ whole genome shotgun (WGS) entry which is preliminary data.</text>
</comment>
<dbReference type="AlphaFoldDB" id="A0A5B7FQT2"/>
<evidence type="ECO:0000313" key="2">
    <source>
        <dbReference type="EMBL" id="MPC47745.1"/>
    </source>
</evidence>
<keyword evidence="3" id="KW-1185">Reference proteome</keyword>
<reference evidence="2 3" key="1">
    <citation type="submission" date="2019-05" db="EMBL/GenBank/DDBJ databases">
        <title>Another draft genome of Portunus trituberculatus and its Hox gene families provides insights of decapod evolution.</title>
        <authorList>
            <person name="Jeong J.-H."/>
            <person name="Song I."/>
            <person name="Kim S."/>
            <person name="Choi T."/>
            <person name="Kim D."/>
            <person name="Ryu S."/>
            <person name="Kim W."/>
        </authorList>
    </citation>
    <scope>NUCLEOTIDE SEQUENCE [LARGE SCALE GENOMIC DNA]</scope>
    <source>
        <tissue evidence="2">Muscle</tissue>
    </source>
</reference>
<dbReference type="Proteomes" id="UP000324222">
    <property type="component" value="Unassembled WGS sequence"/>
</dbReference>
<proteinExistence type="predicted"/>
<gene>
    <name evidence="2" type="ORF">E2C01_041501</name>
</gene>
<accession>A0A5B7FQT2</accession>
<evidence type="ECO:0000256" key="1">
    <source>
        <dbReference type="SAM" id="MobiDB-lite"/>
    </source>
</evidence>
<protein>
    <submittedName>
        <fullName evidence="2">Uncharacterized protein</fullName>
    </submittedName>
</protein>